<feature type="signal peptide" evidence="1">
    <location>
        <begin position="1"/>
        <end position="29"/>
    </location>
</feature>
<evidence type="ECO:0000259" key="2">
    <source>
        <dbReference type="Pfam" id="PF07969"/>
    </source>
</evidence>
<evidence type="ECO:0000313" key="4">
    <source>
        <dbReference type="Proteomes" id="UP000294829"/>
    </source>
</evidence>
<dbReference type="Proteomes" id="UP000294829">
    <property type="component" value="Unassembled WGS sequence"/>
</dbReference>
<keyword evidence="1" id="KW-0732">Signal</keyword>
<dbReference type="InterPro" id="IPR032466">
    <property type="entry name" value="Metal_Hydrolase"/>
</dbReference>
<accession>A0A4R5VUP9</accession>
<dbReference type="Gene3D" id="3.20.20.140">
    <property type="entry name" value="Metal-dependent hydrolases"/>
    <property type="match status" value="1"/>
</dbReference>
<dbReference type="GO" id="GO:0016810">
    <property type="term" value="F:hydrolase activity, acting on carbon-nitrogen (but not peptide) bonds"/>
    <property type="evidence" value="ECO:0007669"/>
    <property type="project" value="InterPro"/>
</dbReference>
<dbReference type="CDD" id="cd01300">
    <property type="entry name" value="YtcJ_like"/>
    <property type="match status" value="1"/>
</dbReference>
<dbReference type="SUPFAM" id="SSF51556">
    <property type="entry name" value="Metallo-dependent hydrolases"/>
    <property type="match status" value="1"/>
</dbReference>
<dbReference type="SUPFAM" id="SSF51338">
    <property type="entry name" value="Composite domain of metallo-dependent hydrolases"/>
    <property type="match status" value="1"/>
</dbReference>
<dbReference type="RefSeq" id="WP_133330241.1">
    <property type="nucleotide sequence ID" value="NZ_SMYL01000010.1"/>
</dbReference>
<dbReference type="PANTHER" id="PTHR22642">
    <property type="entry name" value="IMIDAZOLONEPROPIONASE"/>
    <property type="match status" value="1"/>
</dbReference>
<name>A0A4R5VUP9_9BURK</name>
<evidence type="ECO:0000256" key="1">
    <source>
        <dbReference type="SAM" id="SignalP"/>
    </source>
</evidence>
<dbReference type="Gene3D" id="3.10.310.70">
    <property type="match status" value="1"/>
</dbReference>
<proteinExistence type="predicted"/>
<dbReference type="PANTHER" id="PTHR22642:SF2">
    <property type="entry name" value="PROTEIN LONG AFTER FAR-RED 3"/>
    <property type="match status" value="1"/>
</dbReference>
<sequence length="592" mass="63910">MRTPMQAAVLFALSSMTLVGGLIAPPARAVETASLVFMDGNVLTMDDKRTVAHAVAISGNSIVAVGSNQDVQPYIGTGTKVVHLYGKTLMPGFIDAHIHPIQGAENLGKCSADDVAQPITAIATKVIKECLSKEKNPSPSAWIEVINVNPSNFVASTADLDKISAKRPVVLFGTDGHTAWINSVALKLSKINDATPNPSGGQIERDAQGHATGFLKDDAQEFVTAVMPKLPLAQRIALSIKALDLIRSKGITSVQDAWTGAPEMEVYEALEKSNQLRMRVRATLRSSIIDDEAEYQRLAAIRAHFEGHPLIRADAVKIFSDGVIEYPTQTAAMIAPYLDGKGNPTTNYGGRYFKTETLNNYVTRLDKDGFTVHVHSIGDYTTHAALDAFQLAKDNNGANDNRHQITHLQVIDPSDYPRFAALNVYADMQLYWANPEEYSIEAVQPYIAPELFNHMYPAGSLKKAGATIAGASDWPVDAAPGNPMPNTPLSAIQAAVTRQNTNHDSKYFGQVLNPDERVDLDTMLAAYTINAAKALKQEKTTGSIEVGKRADLVVLGRNPLTTAPDKLAEIPVQTTVFDGAILYQFNAGAVAH</sequence>
<feature type="domain" description="Amidohydrolase 3" evidence="2">
    <location>
        <begin position="81"/>
        <end position="583"/>
    </location>
</feature>
<dbReference type="InterPro" id="IPR011059">
    <property type="entry name" value="Metal-dep_hydrolase_composite"/>
</dbReference>
<protein>
    <recommendedName>
        <fullName evidence="2">Amidohydrolase 3 domain-containing protein</fullName>
    </recommendedName>
</protein>
<dbReference type="InterPro" id="IPR013108">
    <property type="entry name" value="Amidohydro_3"/>
</dbReference>
<reference evidence="3 4" key="1">
    <citation type="submission" date="2019-03" db="EMBL/GenBank/DDBJ databases">
        <title>Sapientia aquatica gen. nov., sp. nov., isolated from a crater lake.</title>
        <authorList>
            <person name="Felfoldi T."/>
            <person name="Szabo A."/>
            <person name="Toth E."/>
            <person name="Schumann P."/>
            <person name="Keki Z."/>
            <person name="Marialigeti K."/>
            <person name="Mathe I."/>
        </authorList>
    </citation>
    <scope>NUCLEOTIDE SEQUENCE [LARGE SCALE GENOMIC DNA]</scope>
    <source>
        <strain evidence="3 4">SA-152</strain>
    </source>
</reference>
<organism evidence="3 4">
    <name type="scientific">Sapientia aquatica</name>
    <dbReference type="NCBI Taxonomy" id="1549640"/>
    <lineage>
        <taxon>Bacteria</taxon>
        <taxon>Pseudomonadati</taxon>
        <taxon>Pseudomonadota</taxon>
        <taxon>Betaproteobacteria</taxon>
        <taxon>Burkholderiales</taxon>
        <taxon>Oxalobacteraceae</taxon>
        <taxon>Sapientia</taxon>
    </lineage>
</organism>
<dbReference type="AlphaFoldDB" id="A0A4R5VUP9"/>
<evidence type="ECO:0000313" key="3">
    <source>
        <dbReference type="EMBL" id="TDK62740.1"/>
    </source>
</evidence>
<keyword evidence="4" id="KW-1185">Reference proteome</keyword>
<feature type="chain" id="PRO_5020180659" description="Amidohydrolase 3 domain-containing protein" evidence="1">
    <location>
        <begin position="30"/>
        <end position="592"/>
    </location>
</feature>
<dbReference type="Pfam" id="PF07969">
    <property type="entry name" value="Amidohydro_3"/>
    <property type="match status" value="1"/>
</dbReference>
<dbReference type="OrthoDB" id="9031471at2"/>
<dbReference type="Gene3D" id="2.30.40.10">
    <property type="entry name" value="Urease, subunit C, domain 1"/>
    <property type="match status" value="1"/>
</dbReference>
<comment type="caution">
    <text evidence="3">The sequence shown here is derived from an EMBL/GenBank/DDBJ whole genome shotgun (WGS) entry which is preliminary data.</text>
</comment>
<dbReference type="InterPro" id="IPR033932">
    <property type="entry name" value="YtcJ-like"/>
</dbReference>
<gene>
    <name evidence="3" type="ORF">E2I14_15660</name>
</gene>
<dbReference type="EMBL" id="SMYL01000010">
    <property type="protein sequence ID" value="TDK62740.1"/>
    <property type="molecule type" value="Genomic_DNA"/>
</dbReference>